<sequence length="200" mass="23146">MIGNIDYEDRSFSELEVATFKQIRSIYGNINLYKVHVSSLYMFSAIERIISFNDTFAAIALESMPDLESIELPNLRAAYSPSTFNIDLYDCPKVRVTEKYCSDMRSILGNMVSIGDMTCAIIFHEWHWNDGCSPQHQERIGGGRHYHRHCQPPIRSRFAKGDTDFNRESGSYHQLEPCDNTRMYPIDSRQSPPTLRVEEY</sequence>
<organism evidence="2">
    <name type="scientific">Heligmosomoides polygyrus</name>
    <name type="common">Parasitic roundworm</name>
    <dbReference type="NCBI Taxonomy" id="6339"/>
    <lineage>
        <taxon>Eukaryota</taxon>
        <taxon>Metazoa</taxon>
        <taxon>Ecdysozoa</taxon>
        <taxon>Nematoda</taxon>
        <taxon>Chromadorea</taxon>
        <taxon>Rhabditida</taxon>
        <taxon>Rhabditina</taxon>
        <taxon>Rhabditomorpha</taxon>
        <taxon>Strongyloidea</taxon>
        <taxon>Heligmosomidae</taxon>
        <taxon>Heligmosomoides</taxon>
    </lineage>
</organism>
<evidence type="ECO:0000313" key="2">
    <source>
        <dbReference type="EMBL" id="VDP51708.1"/>
    </source>
</evidence>
<dbReference type="InterPro" id="IPR000494">
    <property type="entry name" value="Rcpt_L-dom"/>
</dbReference>
<dbReference type="Gene3D" id="3.80.20.20">
    <property type="entry name" value="Receptor L-domain"/>
    <property type="match status" value="1"/>
</dbReference>
<feature type="domain" description="Receptor L-domain" evidence="1">
    <location>
        <begin position="4"/>
        <end position="80"/>
    </location>
</feature>
<dbReference type="AlphaFoldDB" id="A0A3P8EXK9"/>
<proteinExistence type="predicted"/>
<protein>
    <recommendedName>
        <fullName evidence="1">Receptor L-domain domain-containing protein</fullName>
    </recommendedName>
</protein>
<evidence type="ECO:0000259" key="1">
    <source>
        <dbReference type="Pfam" id="PF01030"/>
    </source>
</evidence>
<reference evidence="2" key="1">
    <citation type="submission" date="2018-11" db="EMBL/GenBank/DDBJ databases">
        <authorList>
            <consortium name="Pathogen Informatics"/>
        </authorList>
    </citation>
    <scope>NUCLEOTIDE SEQUENCE [LARGE SCALE GENOMIC DNA]</scope>
</reference>
<dbReference type="Pfam" id="PF01030">
    <property type="entry name" value="Recep_L_domain"/>
    <property type="match status" value="1"/>
</dbReference>
<dbReference type="EMBL" id="UZAH01038025">
    <property type="protein sequence ID" value="VDP51708.1"/>
    <property type="molecule type" value="Genomic_DNA"/>
</dbReference>
<gene>
    <name evidence="2" type="ORF">HPBE_LOCUS25503</name>
</gene>
<dbReference type="InterPro" id="IPR036941">
    <property type="entry name" value="Rcpt_L-dom_sf"/>
</dbReference>
<dbReference type="SUPFAM" id="SSF52058">
    <property type="entry name" value="L domain-like"/>
    <property type="match status" value="1"/>
</dbReference>
<accession>A0A3P8EXK9</accession>
<name>A0A3P8EXK9_HELPZ</name>